<dbReference type="Gene3D" id="3.90.25.10">
    <property type="entry name" value="UDP-galactose 4-epimerase, domain 1"/>
    <property type="match status" value="1"/>
</dbReference>
<feature type="domain" description="NAD-dependent epimerase/dehydratase" evidence="3">
    <location>
        <begin position="13"/>
        <end position="222"/>
    </location>
</feature>
<reference evidence="4 5" key="1">
    <citation type="journal article" date="2020" name="Microorganisms">
        <title>Osmotic Adaptation and Compatible Solute Biosynthesis of Phototrophic Bacteria as Revealed from Genome Analyses.</title>
        <authorList>
            <person name="Imhoff J.F."/>
            <person name="Rahn T."/>
            <person name="Kunzel S."/>
            <person name="Keller A."/>
            <person name="Neulinger S.C."/>
        </authorList>
    </citation>
    <scope>NUCLEOTIDE SEQUENCE [LARGE SCALE GENOMIC DNA]</scope>
    <source>
        <strain evidence="4 5">DSM 9895</strain>
    </source>
</reference>
<sequence>MWRGAREASGVRWLVTGGCGFIGANLVAGLLAAGGQAVRILDDGRAGADSLGGLGLDVRRLDRRHGDVGDAPAVLAAARDAGVIVHLAGAAGVAGSLADPRGDAAANVLGTLNVLEAARQTGARVVFASTTAPLIGAAPTIDERTLPAPCVPYGASKLAAEAYCHAYARSFGVASCVLRLTNVYGPGSAHKTGAVGRFLADGLAGRALTITGDGLQTRDFVYTPSLWRPEFGLDAR</sequence>
<gene>
    <name evidence="4" type="ORF">CKO28_08900</name>
</gene>
<dbReference type="Gene3D" id="3.40.50.720">
    <property type="entry name" value="NAD(P)-binding Rossmann-like Domain"/>
    <property type="match status" value="1"/>
</dbReference>
<evidence type="ECO:0000313" key="4">
    <source>
        <dbReference type="EMBL" id="MBK1668153.1"/>
    </source>
</evidence>
<dbReference type="EMBL" id="NRRL01000017">
    <property type="protein sequence ID" value="MBK1668153.1"/>
    <property type="molecule type" value="Genomic_DNA"/>
</dbReference>
<comment type="pathway">
    <text evidence="1">Bacterial outer membrane biogenesis; LPS O-antigen biosynthesis.</text>
</comment>
<evidence type="ECO:0000259" key="3">
    <source>
        <dbReference type="Pfam" id="PF01370"/>
    </source>
</evidence>
<dbReference type="InterPro" id="IPR036291">
    <property type="entry name" value="NAD(P)-bd_dom_sf"/>
</dbReference>
<evidence type="ECO:0000313" key="5">
    <source>
        <dbReference type="Proteomes" id="UP001296873"/>
    </source>
</evidence>
<name>A0ABS1DEG9_9PROT</name>
<comment type="caution">
    <text evidence="4">The sequence shown here is derived from an EMBL/GenBank/DDBJ whole genome shotgun (WGS) entry which is preliminary data.</text>
</comment>
<evidence type="ECO:0000256" key="1">
    <source>
        <dbReference type="ARBA" id="ARBA00005125"/>
    </source>
</evidence>
<evidence type="ECO:0000256" key="2">
    <source>
        <dbReference type="ARBA" id="ARBA00007637"/>
    </source>
</evidence>
<organism evidence="4 5">
    <name type="scientific">Rhodovibrio sodomensis</name>
    <dbReference type="NCBI Taxonomy" id="1088"/>
    <lineage>
        <taxon>Bacteria</taxon>
        <taxon>Pseudomonadati</taxon>
        <taxon>Pseudomonadota</taxon>
        <taxon>Alphaproteobacteria</taxon>
        <taxon>Rhodospirillales</taxon>
        <taxon>Rhodovibrionaceae</taxon>
        <taxon>Rhodovibrio</taxon>
    </lineage>
</organism>
<accession>A0ABS1DEG9</accession>
<keyword evidence="5" id="KW-1185">Reference proteome</keyword>
<dbReference type="Proteomes" id="UP001296873">
    <property type="component" value="Unassembled WGS sequence"/>
</dbReference>
<protein>
    <recommendedName>
        <fullName evidence="3">NAD-dependent epimerase/dehydratase domain-containing protein</fullName>
    </recommendedName>
</protein>
<dbReference type="Pfam" id="PF01370">
    <property type="entry name" value="Epimerase"/>
    <property type="match status" value="1"/>
</dbReference>
<dbReference type="InterPro" id="IPR001509">
    <property type="entry name" value="Epimerase_deHydtase"/>
</dbReference>
<comment type="similarity">
    <text evidence="2">Belongs to the NAD(P)-dependent epimerase/dehydratase family.</text>
</comment>
<dbReference type="PANTHER" id="PTHR43000">
    <property type="entry name" value="DTDP-D-GLUCOSE 4,6-DEHYDRATASE-RELATED"/>
    <property type="match status" value="1"/>
</dbReference>
<dbReference type="SUPFAM" id="SSF51735">
    <property type="entry name" value="NAD(P)-binding Rossmann-fold domains"/>
    <property type="match status" value="1"/>
</dbReference>
<proteinExistence type="inferred from homology"/>